<name>A0A6M3KEC2_9ZZZZ</name>
<organism evidence="1">
    <name type="scientific">viral metagenome</name>
    <dbReference type="NCBI Taxonomy" id="1070528"/>
    <lineage>
        <taxon>unclassified sequences</taxon>
        <taxon>metagenomes</taxon>
        <taxon>organismal metagenomes</taxon>
    </lineage>
</organism>
<protein>
    <submittedName>
        <fullName evidence="1">Uncharacterized protein</fullName>
    </submittedName>
</protein>
<sequence>MGTKRRVLLASGIDNTRALTLEVGSVVDDKYIMVGIQEGTETVICLHLTKRELLRNVIDLCEED</sequence>
<dbReference type="AlphaFoldDB" id="A0A6M3KEC2"/>
<accession>A0A6M3KEC2</accession>
<gene>
    <name evidence="1" type="ORF">MM415A00826_0009</name>
</gene>
<reference evidence="1" key="1">
    <citation type="submission" date="2020-03" db="EMBL/GenBank/DDBJ databases">
        <title>The deep terrestrial virosphere.</title>
        <authorList>
            <person name="Holmfeldt K."/>
            <person name="Nilsson E."/>
            <person name="Simone D."/>
            <person name="Lopez-Fernandez M."/>
            <person name="Wu X."/>
            <person name="de Brujin I."/>
            <person name="Lundin D."/>
            <person name="Andersson A."/>
            <person name="Bertilsson S."/>
            <person name="Dopson M."/>
        </authorList>
    </citation>
    <scope>NUCLEOTIDE SEQUENCE</scope>
    <source>
        <strain evidence="1">MM415A00826</strain>
    </source>
</reference>
<proteinExistence type="predicted"/>
<dbReference type="EMBL" id="MT142397">
    <property type="protein sequence ID" value="QJA79858.1"/>
    <property type="molecule type" value="Genomic_DNA"/>
</dbReference>
<evidence type="ECO:0000313" key="1">
    <source>
        <dbReference type="EMBL" id="QJA79858.1"/>
    </source>
</evidence>